<evidence type="ECO:0000313" key="3">
    <source>
        <dbReference type="Proteomes" id="UP000277204"/>
    </source>
</evidence>
<feature type="domain" description="PAS" evidence="1">
    <location>
        <begin position="68"/>
        <end position="154"/>
    </location>
</feature>
<dbReference type="AlphaFoldDB" id="A0A183MLG1"/>
<dbReference type="GO" id="GO:0008076">
    <property type="term" value="C:voltage-gated potassium channel complex"/>
    <property type="evidence" value="ECO:0007669"/>
    <property type="project" value="TreeGrafter"/>
</dbReference>
<dbReference type="GO" id="GO:0042391">
    <property type="term" value="P:regulation of membrane potential"/>
    <property type="evidence" value="ECO:0007669"/>
    <property type="project" value="TreeGrafter"/>
</dbReference>
<evidence type="ECO:0000259" key="1">
    <source>
        <dbReference type="Pfam" id="PF13426"/>
    </source>
</evidence>
<sequence>MVFEGSQQETLGPGFVLFGTRQQDVPVILRKPMLLDGFDPVSPSFSPTSFYFFPPIDSCFLLTNARILDFPIVYVSNGFTNLTEFGRIEVMQKPGLCPFLHGPQTDKSIITTLENAFKEQKSEHVEVILYKKNCKSIQISMCIITERKKKKKKFCLAYILRLRQYVMSC</sequence>
<accession>A0A183MLG1</accession>
<dbReference type="InterPro" id="IPR000014">
    <property type="entry name" value="PAS"/>
</dbReference>
<dbReference type="PANTHER" id="PTHR10217">
    <property type="entry name" value="VOLTAGE AND LIGAND GATED POTASSIUM CHANNEL"/>
    <property type="match status" value="1"/>
</dbReference>
<dbReference type="GO" id="GO:0005249">
    <property type="term" value="F:voltage-gated potassium channel activity"/>
    <property type="evidence" value="ECO:0007669"/>
    <property type="project" value="TreeGrafter"/>
</dbReference>
<keyword evidence="3" id="KW-1185">Reference proteome</keyword>
<proteinExistence type="predicted"/>
<dbReference type="Gene3D" id="3.30.450.20">
    <property type="entry name" value="PAS domain"/>
    <property type="match status" value="1"/>
</dbReference>
<dbReference type="SUPFAM" id="SSF55785">
    <property type="entry name" value="PYP-like sensor domain (PAS domain)"/>
    <property type="match status" value="1"/>
</dbReference>
<organism evidence="2 3">
    <name type="scientific">Schistosoma margrebowiei</name>
    <dbReference type="NCBI Taxonomy" id="48269"/>
    <lineage>
        <taxon>Eukaryota</taxon>
        <taxon>Metazoa</taxon>
        <taxon>Spiralia</taxon>
        <taxon>Lophotrochozoa</taxon>
        <taxon>Platyhelminthes</taxon>
        <taxon>Trematoda</taxon>
        <taxon>Digenea</taxon>
        <taxon>Strigeidida</taxon>
        <taxon>Schistosomatoidea</taxon>
        <taxon>Schistosomatidae</taxon>
        <taxon>Schistosoma</taxon>
    </lineage>
</organism>
<name>A0A183MLG1_9TREM</name>
<protein>
    <recommendedName>
        <fullName evidence="1">PAS domain-containing protein</fullName>
    </recommendedName>
</protein>
<dbReference type="STRING" id="48269.A0A183MLG1"/>
<dbReference type="InterPro" id="IPR050818">
    <property type="entry name" value="KCNH_animal-type"/>
</dbReference>
<reference evidence="2 3" key="1">
    <citation type="submission" date="2018-11" db="EMBL/GenBank/DDBJ databases">
        <authorList>
            <consortium name="Pathogen Informatics"/>
        </authorList>
    </citation>
    <scope>NUCLEOTIDE SEQUENCE [LARGE SCALE GENOMIC DNA]</scope>
    <source>
        <strain evidence="2 3">Zambia</strain>
    </source>
</reference>
<dbReference type="Proteomes" id="UP000277204">
    <property type="component" value="Unassembled WGS sequence"/>
</dbReference>
<evidence type="ECO:0000313" key="2">
    <source>
        <dbReference type="EMBL" id="VDP22341.1"/>
    </source>
</evidence>
<dbReference type="PANTHER" id="PTHR10217:SF435">
    <property type="entry name" value="POTASSIUM VOLTAGE-GATED CHANNEL PROTEIN EAG"/>
    <property type="match status" value="1"/>
</dbReference>
<dbReference type="InterPro" id="IPR035965">
    <property type="entry name" value="PAS-like_dom_sf"/>
</dbReference>
<dbReference type="Pfam" id="PF13426">
    <property type="entry name" value="PAS_9"/>
    <property type="match status" value="1"/>
</dbReference>
<dbReference type="EMBL" id="UZAI01017245">
    <property type="protein sequence ID" value="VDP22341.1"/>
    <property type="molecule type" value="Genomic_DNA"/>
</dbReference>
<gene>
    <name evidence="2" type="ORF">SMRZ_LOCUS16886</name>
</gene>